<evidence type="ECO:0000313" key="3">
    <source>
        <dbReference type="Proteomes" id="UP000325536"/>
    </source>
</evidence>
<evidence type="ECO:0008006" key="4">
    <source>
        <dbReference type="Google" id="ProtNLM"/>
    </source>
</evidence>
<evidence type="ECO:0000256" key="1">
    <source>
        <dbReference type="SAM" id="MobiDB-lite"/>
    </source>
</evidence>
<dbReference type="EMBL" id="CP031699">
    <property type="protein sequence ID" value="QEY23277.1"/>
    <property type="molecule type" value="Genomic_DNA"/>
</dbReference>
<dbReference type="InterPro" id="IPR043148">
    <property type="entry name" value="TagF_C"/>
</dbReference>
<dbReference type="AlphaFoldDB" id="A0A5P3MP04"/>
<evidence type="ECO:0000313" key="2">
    <source>
        <dbReference type="EMBL" id="QEY23277.1"/>
    </source>
</evidence>
<keyword evidence="3" id="KW-1185">Reference proteome</keyword>
<protein>
    <recommendedName>
        <fullName evidence="4">CDP-glycerol--glycerophosphate glycerophosphotransferase</fullName>
    </recommendedName>
</protein>
<dbReference type="KEGG" id="naq:D0T90_01085"/>
<organism evidence="2 3">
    <name type="scientific">Neisseria animalis</name>
    <dbReference type="NCBI Taxonomy" id="492"/>
    <lineage>
        <taxon>Bacteria</taxon>
        <taxon>Pseudomonadati</taxon>
        <taxon>Pseudomonadota</taxon>
        <taxon>Betaproteobacteria</taxon>
        <taxon>Neisseriales</taxon>
        <taxon>Neisseriaceae</taxon>
        <taxon>Neisseria</taxon>
    </lineage>
</organism>
<dbReference type="OrthoDB" id="2334812at2"/>
<reference evidence="2 3" key="1">
    <citation type="submission" date="2018-08" db="EMBL/GenBank/DDBJ databases">
        <title>Neisseria animalis ATCC 49930 complete genome.</title>
        <authorList>
            <person name="Veseli I.A."/>
            <person name="Mascarenhas dos Santos A.C."/>
            <person name="Buttler R."/>
            <person name="Pombert J.-F."/>
        </authorList>
    </citation>
    <scope>NUCLEOTIDE SEQUENCE [LARGE SCALE GENOMIC DNA]</scope>
    <source>
        <strain evidence="2 3">ATCC 49930</strain>
    </source>
</reference>
<dbReference type="Gene3D" id="3.40.50.12580">
    <property type="match status" value="1"/>
</dbReference>
<dbReference type="RefSeq" id="WP_123795873.1">
    <property type="nucleotide sequence ID" value="NZ_CP031699.1"/>
</dbReference>
<sequence>MNTGKLNIVFIVHNMYVWDALSNIYQECIRNPQINTYVIIANDEHSGETISQKAYAAKLTEYLLELKIPYFKIPRNDPALLQKFFDDIQPDYIFRQYPWEDDYPTLFKLPNLKPYKLIYVPYFALDLMHFVINNHNMEVDSPFHRQCYRIYCNSPSMLEAGKEAERQRSDSGATAERQRSDSGATAEKFVYLGNTKLEHITLNHQPQHNFQRTGKLHILWCPHHSIEGTVNIATFTQNCMDFVRLAQQNPHSIHIRLRAHPFLFAKLDTMLPQLSAQFKQQWAALDNTSVDEHWDCLESFGWSDLQITDGVSFLAEYPIIGKPSIFIEKDGHMPFNENGRLAAACNHTARNMQDVVRYLQDYLNGRLPSKQNELERFKQRISYQGAAKRIVQDLLQHTPSEP</sequence>
<name>A0A5P3MP04_NEIAN</name>
<proteinExistence type="predicted"/>
<gene>
    <name evidence="2" type="ORF">D0T90_01085</name>
</gene>
<feature type="region of interest" description="Disordered" evidence="1">
    <location>
        <begin position="161"/>
        <end position="184"/>
    </location>
</feature>
<dbReference type="Proteomes" id="UP000325536">
    <property type="component" value="Chromosome"/>
</dbReference>
<accession>A0A5P3MP04</accession>